<accession>A0A1N6JAB0</accession>
<dbReference type="OrthoDB" id="679921at2"/>
<sequence length="99" mass="10929">MKKTLGQLFLIAVVLWGCAKGINPNDTAKVEAAFSKYEDSEGKTIFREKCAKCHGYRIPETKTAGQWPGIIDRMARKAKLTDDQKSAVLAFVTKHAKAS</sequence>
<dbReference type="PROSITE" id="PS51007">
    <property type="entry name" value="CYTC"/>
    <property type="match status" value="1"/>
</dbReference>
<dbReference type="InterPro" id="IPR036909">
    <property type="entry name" value="Cyt_c-like_dom_sf"/>
</dbReference>
<evidence type="ECO:0000256" key="3">
    <source>
        <dbReference type="ARBA" id="ARBA00023004"/>
    </source>
</evidence>
<name>A0A1N6JAB0_9BACT</name>
<evidence type="ECO:0000313" key="6">
    <source>
        <dbReference type="EMBL" id="SIO41076.1"/>
    </source>
</evidence>
<proteinExistence type="predicted"/>
<evidence type="ECO:0000259" key="5">
    <source>
        <dbReference type="PROSITE" id="PS51007"/>
    </source>
</evidence>
<dbReference type="GO" id="GO:0009055">
    <property type="term" value="F:electron transfer activity"/>
    <property type="evidence" value="ECO:0007669"/>
    <property type="project" value="InterPro"/>
</dbReference>
<evidence type="ECO:0000256" key="1">
    <source>
        <dbReference type="ARBA" id="ARBA00022617"/>
    </source>
</evidence>
<dbReference type="GO" id="GO:0046872">
    <property type="term" value="F:metal ion binding"/>
    <property type="evidence" value="ECO:0007669"/>
    <property type="project" value="UniProtKB-KW"/>
</dbReference>
<dbReference type="Gene3D" id="1.10.760.10">
    <property type="entry name" value="Cytochrome c-like domain"/>
    <property type="match status" value="1"/>
</dbReference>
<dbReference type="STRING" id="536979.SAMN04488055_3784"/>
<dbReference type="Proteomes" id="UP000185003">
    <property type="component" value="Unassembled WGS sequence"/>
</dbReference>
<evidence type="ECO:0000313" key="7">
    <source>
        <dbReference type="Proteomes" id="UP000185003"/>
    </source>
</evidence>
<dbReference type="AlphaFoldDB" id="A0A1N6JAB0"/>
<dbReference type="SUPFAM" id="SSF46626">
    <property type="entry name" value="Cytochrome c"/>
    <property type="match status" value="1"/>
</dbReference>
<keyword evidence="3 4" id="KW-0408">Iron</keyword>
<evidence type="ECO:0000256" key="2">
    <source>
        <dbReference type="ARBA" id="ARBA00022723"/>
    </source>
</evidence>
<organism evidence="6 7">
    <name type="scientific">Chitinophaga niabensis</name>
    <dbReference type="NCBI Taxonomy" id="536979"/>
    <lineage>
        <taxon>Bacteria</taxon>
        <taxon>Pseudomonadati</taxon>
        <taxon>Bacteroidota</taxon>
        <taxon>Chitinophagia</taxon>
        <taxon>Chitinophagales</taxon>
        <taxon>Chitinophagaceae</taxon>
        <taxon>Chitinophaga</taxon>
    </lineage>
</organism>
<evidence type="ECO:0000256" key="4">
    <source>
        <dbReference type="PROSITE-ProRule" id="PRU00433"/>
    </source>
</evidence>
<keyword evidence="7" id="KW-1185">Reference proteome</keyword>
<reference evidence="6 7" key="1">
    <citation type="submission" date="2016-11" db="EMBL/GenBank/DDBJ databases">
        <authorList>
            <person name="Jaros S."/>
            <person name="Januszkiewicz K."/>
            <person name="Wedrychowicz H."/>
        </authorList>
    </citation>
    <scope>NUCLEOTIDE SEQUENCE [LARGE SCALE GENOMIC DNA]</scope>
    <source>
        <strain evidence="6 7">DSM 24787</strain>
    </source>
</reference>
<dbReference type="GO" id="GO:0020037">
    <property type="term" value="F:heme binding"/>
    <property type="evidence" value="ECO:0007669"/>
    <property type="project" value="InterPro"/>
</dbReference>
<feature type="domain" description="Cytochrome c" evidence="5">
    <location>
        <begin position="37"/>
        <end position="99"/>
    </location>
</feature>
<dbReference type="EMBL" id="FSRA01000002">
    <property type="protein sequence ID" value="SIO41076.1"/>
    <property type="molecule type" value="Genomic_DNA"/>
</dbReference>
<gene>
    <name evidence="6" type="ORF">SAMN04488055_3784</name>
</gene>
<dbReference type="RefSeq" id="WP_074240984.1">
    <property type="nucleotide sequence ID" value="NZ_FSRA01000002.1"/>
</dbReference>
<keyword evidence="1 4" id="KW-0349">Heme</keyword>
<protein>
    <recommendedName>
        <fullName evidence="5">Cytochrome c domain-containing protein</fullName>
    </recommendedName>
</protein>
<keyword evidence="2 4" id="KW-0479">Metal-binding</keyword>
<dbReference type="InterPro" id="IPR009056">
    <property type="entry name" value="Cyt_c-like_dom"/>
</dbReference>